<gene>
    <name evidence="2" type="ORF">SAMN04487940_12841</name>
</gene>
<dbReference type="Gene3D" id="3.10.129.10">
    <property type="entry name" value="Hotdog Thioesterase"/>
    <property type="match status" value="2"/>
</dbReference>
<proteinExistence type="predicted"/>
<dbReference type="InterPro" id="IPR029069">
    <property type="entry name" value="HotDog_dom_sf"/>
</dbReference>
<accession>A0A975ZQU2</accession>
<evidence type="ECO:0000259" key="1">
    <source>
        <dbReference type="Pfam" id="PF13452"/>
    </source>
</evidence>
<dbReference type="RefSeq" id="WP_074839834.1">
    <property type="nucleotide sequence ID" value="NZ_FNYY01000028.1"/>
</dbReference>
<sequence length="279" mass="30374">MQIDIDDLRRWIGREEHASEALSATRLQQYEATLEDSPPQCPAGTAPPLIHWCLAQPVVPMSELGRDGHPALGSFLPPVPLPRRMWAGGEITFHDNLRVGNTVDRCSKITDVTLKQGRSGDLCFVTVTHDISTAGRAICTERQDLVYRAAASGPTVASPAPVAAPPGDKSQTISPHPTLLFRFSALTFNGHRIHYDRRFCTDVEGYAGLVVHGPLQATLLCHFAAKLWGAAPKTFWFRSVSAICDDTDFTLNATEEGDGLRLWTAAVGHPVAMEAGAQW</sequence>
<name>A0A975ZQU2_9RHOB</name>
<dbReference type="Proteomes" id="UP000182932">
    <property type="component" value="Unassembled WGS sequence"/>
</dbReference>
<dbReference type="SUPFAM" id="SSF54637">
    <property type="entry name" value="Thioesterase/thiol ester dehydrase-isomerase"/>
    <property type="match status" value="1"/>
</dbReference>
<evidence type="ECO:0000313" key="3">
    <source>
        <dbReference type="Proteomes" id="UP000182932"/>
    </source>
</evidence>
<reference evidence="2 3" key="1">
    <citation type="submission" date="2016-10" db="EMBL/GenBank/DDBJ databases">
        <authorList>
            <person name="Varghese N."/>
            <person name="Submissions S."/>
        </authorList>
    </citation>
    <scope>NUCLEOTIDE SEQUENCE [LARGE SCALE GENOMIC DNA]</scope>
    <source>
        <strain evidence="2 3">FF3</strain>
    </source>
</reference>
<evidence type="ECO:0000313" key="2">
    <source>
        <dbReference type="EMBL" id="SEK09123.1"/>
    </source>
</evidence>
<dbReference type="Pfam" id="PF13452">
    <property type="entry name" value="FAS1_DH_region"/>
    <property type="match status" value="1"/>
</dbReference>
<protein>
    <submittedName>
        <fullName evidence="2">3-methylfumaryl-CoA hydratase</fullName>
    </submittedName>
</protein>
<comment type="caution">
    <text evidence="2">The sequence shown here is derived from an EMBL/GenBank/DDBJ whole genome shotgun (WGS) entry which is preliminary data.</text>
</comment>
<dbReference type="AlphaFoldDB" id="A0A975ZQU2"/>
<dbReference type="PANTHER" id="PTHR28152">
    <property type="entry name" value="HYDROXYACYL-THIOESTER DEHYDRATASE TYPE 2, MITOCHONDRIAL"/>
    <property type="match status" value="1"/>
</dbReference>
<dbReference type="EMBL" id="FNYY01000028">
    <property type="protein sequence ID" value="SEK09123.1"/>
    <property type="molecule type" value="Genomic_DNA"/>
</dbReference>
<organism evidence="2 3">
    <name type="scientific">Marinovum algicola</name>
    <dbReference type="NCBI Taxonomy" id="42444"/>
    <lineage>
        <taxon>Bacteria</taxon>
        <taxon>Pseudomonadati</taxon>
        <taxon>Pseudomonadota</taxon>
        <taxon>Alphaproteobacteria</taxon>
        <taxon>Rhodobacterales</taxon>
        <taxon>Roseobacteraceae</taxon>
        <taxon>Marinovum</taxon>
    </lineage>
</organism>
<keyword evidence="3" id="KW-1185">Reference proteome</keyword>
<dbReference type="InterPro" id="IPR039569">
    <property type="entry name" value="FAS1-like_DH_region"/>
</dbReference>
<dbReference type="GeneID" id="80820878"/>
<dbReference type="GO" id="GO:0019171">
    <property type="term" value="F:(3R)-hydroxyacyl-[acyl-carrier-protein] dehydratase activity"/>
    <property type="evidence" value="ECO:0007669"/>
    <property type="project" value="TreeGrafter"/>
</dbReference>
<feature type="domain" description="FAS1-like dehydratase" evidence="1">
    <location>
        <begin position="19"/>
        <end position="140"/>
    </location>
</feature>
<dbReference type="InterPro" id="IPR052741">
    <property type="entry name" value="Mitochondrial_HTD2"/>
</dbReference>
<dbReference type="PANTHER" id="PTHR28152:SF1">
    <property type="entry name" value="HYDROXYACYL-THIOESTER DEHYDRATASE TYPE 2, MITOCHONDRIAL"/>
    <property type="match status" value="1"/>
</dbReference>